<keyword evidence="3" id="KW-1185">Reference proteome</keyword>
<dbReference type="InterPro" id="IPR029045">
    <property type="entry name" value="ClpP/crotonase-like_dom_sf"/>
</dbReference>
<accession>A0A0K6H232</accession>
<gene>
    <name evidence="2" type="ORF">Ga0061064_1090</name>
</gene>
<keyword evidence="2" id="KW-0378">Hydrolase</keyword>
<dbReference type="EMBL" id="CYHB01000002">
    <property type="protein sequence ID" value="CUA85042.1"/>
    <property type="molecule type" value="Genomic_DNA"/>
</dbReference>
<dbReference type="AlphaFoldDB" id="A0A0K6H232"/>
<feature type="transmembrane region" description="Helical" evidence="1">
    <location>
        <begin position="27"/>
        <end position="46"/>
    </location>
</feature>
<keyword evidence="1" id="KW-0472">Membrane</keyword>
<feature type="transmembrane region" description="Helical" evidence="1">
    <location>
        <begin position="97"/>
        <end position="115"/>
    </location>
</feature>
<keyword evidence="1" id="KW-0812">Transmembrane</keyword>
<dbReference type="Proteomes" id="UP000182598">
    <property type="component" value="Unassembled WGS sequence"/>
</dbReference>
<evidence type="ECO:0000313" key="3">
    <source>
        <dbReference type="Proteomes" id="UP000182598"/>
    </source>
</evidence>
<sequence>MVFRVKTMRVSKLIKKHWQGDYSLGKAYWLIGVGLTCCLSLAAFALNSLLNQFAVAQSVYSALVICLYSFTAVFTIWQLVGIWRSAKYHTSNGGRQGWATAAQVMVIVAALRAVFDFNQFGLPMMQTNVGLMNASELTNQIELRVLNQGTEIELIGPLPYGTTESVQAILQRFPSVRVIHLNSPGGRISEGVKLYDLIQEYQLDTYVPSECSSACTIAFMGGQQRYLSKRGILGFHSASLHQLDGADVQQINDDFKRIYRQHGVSESFIRQSVRVDGANIWYPGPLELIEARVVNELVQSDRFAPSNATHNLATTWRAELLIQGPDAELVAYWRANVDIINYLNYVDAQFCVDYLYPQWAKKPVDVEALIPINLISSYRQAKTDLVERTQLRNSFRYQPGSANVMLEQVLSDVGRYDALYPSVFQQPSEYRAHARLLCQASIAVYEGALRLPTHERQAALLRFMQQR</sequence>
<dbReference type="GO" id="GO:0008233">
    <property type="term" value="F:peptidase activity"/>
    <property type="evidence" value="ECO:0007669"/>
    <property type="project" value="UniProtKB-KW"/>
</dbReference>
<proteinExistence type="predicted"/>
<dbReference type="GO" id="GO:0006508">
    <property type="term" value="P:proteolysis"/>
    <property type="evidence" value="ECO:0007669"/>
    <property type="project" value="UniProtKB-KW"/>
</dbReference>
<name>A0A0K6H232_9GAMM</name>
<evidence type="ECO:0000256" key="1">
    <source>
        <dbReference type="SAM" id="Phobius"/>
    </source>
</evidence>
<dbReference type="SUPFAM" id="SSF52096">
    <property type="entry name" value="ClpP/crotonase"/>
    <property type="match status" value="1"/>
</dbReference>
<organism evidence="2 3">
    <name type="scientific">Pseudidiomarina woesei</name>
    <dbReference type="NCBI Taxonomy" id="1381080"/>
    <lineage>
        <taxon>Bacteria</taxon>
        <taxon>Pseudomonadati</taxon>
        <taxon>Pseudomonadota</taxon>
        <taxon>Gammaproteobacteria</taxon>
        <taxon>Alteromonadales</taxon>
        <taxon>Idiomarinaceae</taxon>
        <taxon>Pseudidiomarina</taxon>
    </lineage>
</organism>
<evidence type="ECO:0000313" key="2">
    <source>
        <dbReference type="EMBL" id="CUA85042.1"/>
    </source>
</evidence>
<keyword evidence="2" id="KW-0645">Protease</keyword>
<reference evidence="3" key="1">
    <citation type="submission" date="2015-08" db="EMBL/GenBank/DDBJ databases">
        <authorList>
            <person name="Varghese N."/>
        </authorList>
    </citation>
    <scope>NUCLEOTIDE SEQUENCE [LARGE SCALE GENOMIC DNA]</scope>
    <source>
        <strain evidence="3">DSM 27808</strain>
    </source>
</reference>
<protein>
    <submittedName>
        <fullName evidence="2">Clp protease</fullName>
    </submittedName>
</protein>
<dbReference type="Gene3D" id="3.90.226.10">
    <property type="entry name" value="2-enoyl-CoA Hydratase, Chain A, domain 1"/>
    <property type="match status" value="1"/>
</dbReference>
<feature type="transmembrane region" description="Helical" evidence="1">
    <location>
        <begin position="58"/>
        <end position="77"/>
    </location>
</feature>
<keyword evidence="1" id="KW-1133">Transmembrane helix</keyword>